<organism evidence="1 2">
    <name type="scientific">Thelephora terrestris</name>
    <dbReference type="NCBI Taxonomy" id="56493"/>
    <lineage>
        <taxon>Eukaryota</taxon>
        <taxon>Fungi</taxon>
        <taxon>Dikarya</taxon>
        <taxon>Basidiomycota</taxon>
        <taxon>Agaricomycotina</taxon>
        <taxon>Agaricomycetes</taxon>
        <taxon>Thelephorales</taxon>
        <taxon>Thelephoraceae</taxon>
        <taxon>Thelephora</taxon>
    </lineage>
</organism>
<dbReference type="EMBL" id="WIUZ02000003">
    <property type="protein sequence ID" value="KAF9789545.1"/>
    <property type="molecule type" value="Genomic_DNA"/>
</dbReference>
<gene>
    <name evidence="1" type="ORF">BJ322DRAFT_541830</name>
</gene>
<dbReference type="Proteomes" id="UP000736335">
    <property type="component" value="Unassembled WGS sequence"/>
</dbReference>
<proteinExistence type="predicted"/>
<sequence length="211" mass="23551">MQGASNSWRDSWYLSLCSRVVYCHKALNRSNIGLFDKHFTPLISTEGETDKSLTLYPDPTTHSLLDYFGPRTSYEGVLTLRHLRGAHLALTFCEGVVSEHVQMTILARANTSHRRRNSCFRLGPPPSPVVASARAEAERYCSQLPRRPYLPTTHLQISSADTPMPSHNGIDWSAIDFATTTSSIKLRCVSTRMTNKGVMPSGDDGIFWFAS</sequence>
<reference evidence="1" key="1">
    <citation type="journal article" date="2020" name="Nat. Commun.">
        <title>Large-scale genome sequencing of mycorrhizal fungi provides insights into the early evolution of symbiotic traits.</title>
        <authorList>
            <person name="Miyauchi S."/>
            <person name="Kiss E."/>
            <person name="Kuo A."/>
            <person name="Drula E."/>
            <person name="Kohler A."/>
            <person name="Sanchez-Garcia M."/>
            <person name="Morin E."/>
            <person name="Andreopoulos B."/>
            <person name="Barry K.W."/>
            <person name="Bonito G."/>
            <person name="Buee M."/>
            <person name="Carver A."/>
            <person name="Chen C."/>
            <person name="Cichocki N."/>
            <person name="Clum A."/>
            <person name="Culley D."/>
            <person name="Crous P.W."/>
            <person name="Fauchery L."/>
            <person name="Girlanda M."/>
            <person name="Hayes R.D."/>
            <person name="Keri Z."/>
            <person name="LaButti K."/>
            <person name="Lipzen A."/>
            <person name="Lombard V."/>
            <person name="Magnuson J."/>
            <person name="Maillard F."/>
            <person name="Murat C."/>
            <person name="Nolan M."/>
            <person name="Ohm R.A."/>
            <person name="Pangilinan J."/>
            <person name="Pereira M.F."/>
            <person name="Perotto S."/>
            <person name="Peter M."/>
            <person name="Pfister S."/>
            <person name="Riley R."/>
            <person name="Sitrit Y."/>
            <person name="Stielow J.B."/>
            <person name="Szollosi G."/>
            <person name="Zifcakova L."/>
            <person name="Stursova M."/>
            <person name="Spatafora J.W."/>
            <person name="Tedersoo L."/>
            <person name="Vaario L.M."/>
            <person name="Yamada A."/>
            <person name="Yan M."/>
            <person name="Wang P."/>
            <person name="Xu J."/>
            <person name="Bruns T."/>
            <person name="Baldrian P."/>
            <person name="Vilgalys R."/>
            <person name="Dunand C."/>
            <person name="Henrissat B."/>
            <person name="Grigoriev I.V."/>
            <person name="Hibbett D."/>
            <person name="Nagy L.G."/>
            <person name="Martin F.M."/>
        </authorList>
    </citation>
    <scope>NUCLEOTIDE SEQUENCE</scope>
    <source>
        <strain evidence="1">UH-Tt-Lm1</strain>
    </source>
</reference>
<name>A0A9P6HMG2_9AGAM</name>
<protein>
    <submittedName>
        <fullName evidence="1">Uncharacterized protein</fullName>
    </submittedName>
</protein>
<reference evidence="1" key="2">
    <citation type="submission" date="2020-11" db="EMBL/GenBank/DDBJ databases">
        <authorList>
            <consortium name="DOE Joint Genome Institute"/>
            <person name="Kuo A."/>
            <person name="Miyauchi S."/>
            <person name="Kiss E."/>
            <person name="Drula E."/>
            <person name="Kohler A."/>
            <person name="Sanchez-Garcia M."/>
            <person name="Andreopoulos B."/>
            <person name="Barry K.W."/>
            <person name="Bonito G."/>
            <person name="Buee M."/>
            <person name="Carver A."/>
            <person name="Chen C."/>
            <person name="Cichocki N."/>
            <person name="Clum A."/>
            <person name="Culley D."/>
            <person name="Crous P.W."/>
            <person name="Fauchery L."/>
            <person name="Girlanda M."/>
            <person name="Hayes R."/>
            <person name="Keri Z."/>
            <person name="Labutti K."/>
            <person name="Lipzen A."/>
            <person name="Lombard V."/>
            <person name="Magnuson J."/>
            <person name="Maillard F."/>
            <person name="Morin E."/>
            <person name="Murat C."/>
            <person name="Nolan M."/>
            <person name="Ohm R."/>
            <person name="Pangilinan J."/>
            <person name="Pereira M."/>
            <person name="Perotto S."/>
            <person name="Peter M."/>
            <person name="Riley R."/>
            <person name="Sitrit Y."/>
            <person name="Stielow B."/>
            <person name="Szollosi G."/>
            <person name="Zifcakova L."/>
            <person name="Stursova M."/>
            <person name="Spatafora J.W."/>
            <person name="Tedersoo L."/>
            <person name="Vaario L.-M."/>
            <person name="Yamada A."/>
            <person name="Yan M."/>
            <person name="Wang P."/>
            <person name="Xu J."/>
            <person name="Bruns T."/>
            <person name="Baldrian P."/>
            <person name="Vilgalys R."/>
            <person name="Henrissat B."/>
            <person name="Grigoriev I.V."/>
            <person name="Hibbett D."/>
            <person name="Nagy L.G."/>
            <person name="Martin F.M."/>
        </authorList>
    </citation>
    <scope>NUCLEOTIDE SEQUENCE</scope>
    <source>
        <strain evidence="1">UH-Tt-Lm1</strain>
    </source>
</reference>
<comment type="caution">
    <text evidence="1">The sequence shown here is derived from an EMBL/GenBank/DDBJ whole genome shotgun (WGS) entry which is preliminary data.</text>
</comment>
<evidence type="ECO:0000313" key="1">
    <source>
        <dbReference type="EMBL" id="KAF9789545.1"/>
    </source>
</evidence>
<evidence type="ECO:0000313" key="2">
    <source>
        <dbReference type="Proteomes" id="UP000736335"/>
    </source>
</evidence>
<dbReference type="AlphaFoldDB" id="A0A9P6HMG2"/>
<keyword evidence="2" id="KW-1185">Reference proteome</keyword>
<accession>A0A9P6HMG2</accession>